<dbReference type="SUPFAM" id="SSF48726">
    <property type="entry name" value="Immunoglobulin"/>
    <property type="match status" value="1"/>
</dbReference>
<feature type="region of interest" description="Disordered" evidence="1">
    <location>
        <begin position="300"/>
        <end position="326"/>
    </location>
</feature>
<proteinExistence type="predicted"/>
<reference evidence="3" key="1">
    <citation type="submission" date="2018-04" db="EMBL/GenBank/DDBJ databases">
        <authorList>
            <person name="Go L.Y."/>
            <person name="Mitchell J.A."/>
        </authorList>
    </citation>
    <scope>NUCLEOTIDE SEQUENCE</scope>
    <source>
        <tissue evidence="3">Whole organism</tissue>
    </source>
</reference>
<dbReference type="EMBL" id="UFQT01000673">
    <property type="protein sequence ID" value="SSX26378.1"/>
    <property type="molecule type" value="Genomic_DNA"/>
</dbReference>
<dbReference type="VEuPathDB" id="VectorBase:CSON013364"/>
<dbReference type="Gene3D" id="2.60.40.10">
    <property type="entry name" value="Immunoglobulins"/>
    <property type="match status" value="1"/>
</dbReference>
<feature type="domain" description="Ig-like" evidence="2">
    <location>
        <begin position="7"/>
        <end position="104"/>
    </location>
</feature>
<dbReference type="PANTHER" id="PTHR21261:SF8">
    <property type="entry name" value="BEATEN PATH IA, ISOFORM B-RELATED"/>
    <property type="match status" value="1"/>
</dbReference>
<dbReference type="GO" id="GO:0008045">
    <property type="term" value="P:motor neuron axon guidance"/>
    <property type="evidence" value="ECO:0007669"/>
    <property type="project" value="TreeGrafter"/>
</dbReference>
<protein>
    <submittedName>
        <fullName evidence="3">CSON013364 protein</fullName>
    </submittedName>
</protein>
<dbReference type="AlphaFoldDB" id="A0A336KPD9"/>
<name>A0A336KPD9_CULSO</name>
<sequence length="386" mass="43262">MFALGLDKVSITIPTAIQSGGSAILLCEYELGDDNLYTVKWYKGRREFYRYTAKEIPPIKVFSPSGFYVDIESSNASQIVLHKLDISATSKYMCEVSADAPSFQTHMRSGDLNVYIPPSEKPKITGLKATYRSGEYVRANCTNNLSFPAANLQWKINGFPVYPGESISYEVIKTTIGEGKQQQILESSILGLQFLLSHEHFNEVGKIKVQCIATLFDGIYEADTIQYIEAIDPNFNDDDNDVHYSFIHDKNGGDSSLVQSSGKLFLLLVCNLVIGLLLSSTSNCNSSSIIHRRRRRNSRSCSESSCRSNSSRNESNKMSMKMGKSNISGINNQSASLIGLDDPLTLLYLQQHNHLHHHNNEIREEIEIRKHDNATTTVFKQFKAFS</sequence>
<dbReference type="InterPro" id="IPR007110">
    <property type="entry name" value="Ig-like_dom"/>
</dbReference>
<dbReference type="FunFam" id="2.60.40.10:FF:000437">
    <property type="entry name" value="Beat-IIIc, isoform A"/>
    <property type="match status" value="1"/>
</dbReference>
<dbReference type="PANTHER" id="PTHR21261">
    <property type="entry name" value="BEAT PROTEIN"/>
    <property type="match status" value="1"/>
</dbReference>
<accession>A0A336KPD9</accession>
<evidence type="ECO:0000313" key="4">
    <source>
        <dbReference type="EMBL" id="SSX26378.1"/>
    </source>
</evidence>
<feature type="compositionally biased region" description="Low complexity" evidence="1">
    <location>
        <begin position="300"/>
        <end position="313"/>
    </location>
</feature>
<dbReference type="EMBL" id="UFQS01000673">
    <property type="protein sequence ID" value="SSX06021.1"/>
    <property type="molecule type" value="Genomic_DNA"/>
</dbReference>
<dbReference type="InterPro" id="IPR036179">
    <property type="entry name" value="Ig-like_dom_sf"/>
</dbReference>
<evidence type="ECO:0000256" key="1">
    <source>
        <dbReference type="SAM" id="MobiDB-lite"/>
    </source>
</evidence>
<dbReference type="PROSITE" id="PS50835">
    <property type="entry name" value="IG_LIKE"/>
    <property type="match status" value="1"/>
</dbReference>
<evidence type="ECO:0000313" key="3">
    <source>
        <dbReference type="EMBL" id="SSX06021.1"/>
    </source>
</evidence>
<gene>
    <name evidence="3" type="primary">CSON013364</name>
</gene>
<organism evidence="3">
    <name type="scientific">Culicoides sonorensis</name>
    <name type="common">Biting midge</name>
    <dbReference type="NCBI Taxonomy" id="179676"/>
    <lineage>
        <taxon>Eukaryota</taxon>
        <taxon>Metazoa</taxon>
        <taxon>Ecdysozoa</taxon>
        <taxon>Arthropoda</taxon>
        <taxon>Hexapoda</taxon>
        <taxon>Insecta</taxon>
        <taxon>Pterygota</taxon>
        <taxon>Neoptera</taxon>
        <taxon>Endopterygota</taxon>
        <taxon>Diptera</taxon>
        <taxon>Nematocera</taxon>
        <taxon>Chironomoidea</taxon>
        <taxon>Ceratopogonidae</taxon>
        <taxon>Ceratopogoninae</taxon>
        <taxon>Culicoides</taxon>
        <taxon>Monoculicoides</taxon>
    </lineage>
</organism>
<reference evidence="4" key="2">
    <citation type="submission" date="2018-07" db="EMBL/GenBank/DDBJ databases">
        <authorList>
            <person name="Quirk P.G."/>
            <person name="Krulwich T.A."/>
        </authorList>
    </citation>
    <scope>NUCLEOTIDE SEQUENCE</scope>
</reference>
<evidence type="ECO:0000259" key="2">
    <source>
        <dbReference type="PROSITE" id="PS50835"/>
    </source>
</evidence>
<dbReference type="InterPro" id="IPR013783">
    <property type="entry name" value="Ig-like_fold"/>
</dbReference>